<dbReference type="PANTHER" id="PTHR34857:SF2">
    <property type="entry name" value="SLL0384 PROTEIN"/>
    <property type="match status" value="1"/>
</dbReference>
<accession>X1AK51</accession>
<comment type="caution">
    <text evidence="7">The sequence shown here is derived from an EMBL/GenBank/DDBJ whole genome shotgun (WGS) entry which is preliminary data.</text>
</comment>
<gene>
    <name evidence="7" type="ORF">S01H4_05863</name>
</gene>
<evidence type="ECO:0008006" key="8">
    <source>
        <dbReference type="Google" id="ProtNLM"/>
    </source>
</evidence>
<proteinExistence type="predicted"/>
<reference evidence="7" key="1">
    <citation type="journal article" date="2014" name="Front. Microbiol.">
        <title>High frequency of phylogenetically diverse reductive dehalogenase-homologous genes in deep subseafloor sedimentary metagenomes.</title>
        <authorList>
            <person name="Kawai M."/>
            <person name="Futagami T."/>
            <person name="Toyoda A."/>
            <person name="Takaki Y."/>
            <person name="Nishi S."/>
            <person name="Hori S."/>
            <person name="Arai W."/>
            <person name="Tsubouchi T."/>
            <person name="Morono Y."/>
            <person name="Uchiyama I."/>
            <person name="Ito T."/>
            <person name="Fujiyama A."/>
            <person name="Inagaki F."/>
            <person name="Takami H."/>
        </authorList>
    </citation>
    <scope>NUCLEOTIDE SEQUENCE</scope>
    <source>
        <strain evidence="7">Expedition CK06-06</strain>
    </source>
</reference>
<dbReference type="CDD" id="cd16914">
    <property type="entry name" value="EcfT"/>
    <property type="match status" value="1"/>
</dbReference>
<keyword evidence="2" id="KW-1003">Cell membrane</keyword>
<dbReference type="Pfam" id="PF02361">
    <property type="entry name" value="CbiQ"/>
    <property type="match status" value="1"/>
</dbReference>
<dbReference type="InterPro" id="IPR012809">
    <property type="entry name" value="ECF_CbiQ"/>
</dbReference>
<dbReference type="GO" id="GO:0043190">
    <property type="term" value="C:ATP-binding cassette (ABC) transporter complex"/>
    <property type="evidence" value="ECO:0007669"/>
    <property type="project" value="InterPro"/>
</dbReference>
<evidence type="ECO:0000256" key="1">
    <source>
        <dbReference type="ARBA" id="ARBA00004651"/>
    </source>
</evidence>
<dbReference type="InterPro" id="IPR003339">
    <property type="entry name" value="ABC/ECF_trnsptr_transmembrane"/>
</dbReference>
<keyword evidence="4 6" id="KW-1133">Transmembrane helix</keyword>
<feature type="transmembrane region" description="Helical" evidence="6">
    <location>
        <begin position="55"/>
        <end position="76"/>
    </location>
</feature>
<keyword evidence="3 6" id="KW-0812">Transmembrane</keyword>
<evidence type="ECO:0000256" key="4">
    <source>
        <dbReference type="ARBA" id="ARBA00022989"/>
    </source>
</evidence>
<evidence type="ECO:0000313" key="7">
    <source>
        <dbReference type="EMBL" id="GAG72893.1"/>
    </source>
</evidence>
<dbReference type="GO" id="GO:0006824">
    <property type="term" value="P:cobalt ion transport"/>
    <property type="evidence" value="ECO:0007669"/>
    <property type="project" value="InterPro"/>
</dbReference>
<dbReference type="EMBL" id="BART01001741">
    <property type="protein sequence ID" value="GAG72893.1"/>
    <property type="molecule type" value="Genomic_DNA"/>
</dbReference>
<evidence type="ECO:0000256" key="2">
    <source>
        <dbReference type="ARBA" id="ARBA00022475"/>
    </source>
</evidence>
<name>X1AK51_9ZZZZ</name>
<evidence type="ECO:0000256" key="5">
    <source>
        <dbReference type="ARBA" id="ARBA00023136"/>
    </source>
</evidence>
<organism evidence="7">
    <name type="scientific">marine sediment metagenome</name>
    <dbReference type="NCBI Taxonomy" id="412755"/>
    <lineage>
        <taxon>unclassified sequences</taxon>
        <taxon>metagenomes</taxon>
        <taxon>ecological metagenomes</taxon>
    </lineage>
</organism>
<sequence>FTVLVLAGIPLRFAFKHILLVSPFIIILALSCPLYDKSPLVVAFGPFVLQISAGWMRCFAILGKFVVTMLALIALVSTTRFGDLLAGLGRLGVPKLLIIQLGLLYRYIFVLIDRAGRILRARAGRKMRNLGLKPELKIAAAMVGSLLIRSIDTAEHINIAMQGRGFDGNWRSLSESRIRRSDIWFILIAVSFILLLYLFVRPVLQ</sequence>
<protein>
    <recommendedName>
        <fullName evidence="8">Cobalt ECF transporter T component CbiQ</fullName>
    </recommendedName>
</protein>
<comment type="subcellular location">
    <subcellularLocation>
        <location evidence="1">Cell membrane</location>
        <topology evidence="1">Multi-pass membrane protein</topology>
    </subcellularLocation>
</comment>
<dbReference type="AlphaFoldDB" id="X1AK51"/>
<dbReference type="PANTHER" id="PTHR34857">
    <property type="entry name" value="SLL0384 PROTEIN"/>
    <property type="match status" value="1"/>
</dbReference>
<dbReference type="InterPro" id="IPR051611">
    <property type="entry name" value="ECF_transporter_component"/>
</dbReference>
<keyword evidence="5 6" id="KW-0472">Membrane</keyword>
<evidence type="ECO:0000256" key="3">
    <source>
        <dbReference type="ARBA" id="ARBA00022692"/>
    </source>
</evidence>
<evidence type="ECO:0000256" key="6">
    <source>
        <dbReference type="SAM" id="Phobius"/>
    </source>
</evidence>
<feature type="transmembrane region" description="Helical" evidence="6">
    <location>
        <begin position="96"/>
        <end position="116"/>
    </location>
</feature>
<dbReference type="NCBIfam" id="TIGR02454">
    <property type="entry name" value="ECF_T_CbiQ"/>
    <property type="match status" value="1"/>
</dbReference>
<feature type="transmembrane region" description="Helical" evidence="6">
    <location>
        <begin position="183"/>
        <end position="200"/>
    </location>
</feature>
<feature type="non-terminal residue" evidence="7">
    <location>
        <position position="1"/>
    </location>
</feature>
<feature type="transmembrane region" description="Helical" evidence="6">
    <location>
        <begin position="14"/>
        <end position="35"/>
    </location>
</feature>